<gene>
    <name evidence="2" type="ORF">EVAR_84690_1</name>
</gene>
<evidence type="ECO:0008006" key="4">
    <source>
        <dbReference type="Google" id="ProtNLM"/>
    </source>
</evidence>
<dbReference type="OrthoDB" id="63891at2759"/>
<proteinExistence type="predicted"/>
<reference evidence="2 3" key="1">
    <citation type="journal article" date="2019" name="Commun. Biol.">
        <title>The bagworm genome reveals a unique fibroin gene that provides high tensile strength.</title>
        <authorList>
            <person name="Kono N."/>
            <person name="Nakamura H."/>
            <person name="Ohtoshi R."/>
            <person name="Tomita M."/>
            <person name="Numata K."/>
            <person name="Arakawa K."/>
        </authorList>
    </citation>
    <scope>NUCLEOTIDE SEQUENCE [LARGE SCALE GENOMIC DNA]</scope>
</reference>
<evidence type="ECO:0000313" key="3">
    <source>
        <dbReference type="Proteomes" id="UP000299102"/>
    </source>
</evidence>
<evidence type="ECO:0000313" key="2">
    <source>
        <dbReference type="EMBL" id="GBP41347.1"/>
    </source>
</evidence>
<sequence>MCRDSLLTPVCGSLMIWWVGLAGEGGEAHHLTCSISVNPLESIFNHLIEIRSGEADSRVMVGCMLHVNACCRQASTMDFRELTPHTIQN</sequence>
<name>A0A4C1VSN6_EUMVA</name>
<comment type="caution">
    <text evidence="2">The sequence shown here is derived from an EMBL/GenBank/DDBJ whole genome shotgun (WGS) entry which is preliminary data.</text>
</comment>
<dbReference type="EMBL" id="BGZK01000398">
    <property type="protein sequence ID" value="GBP41347.1"/>
    <property type="molecule type" value="Genomic_DNA"/>
</dbReference>
<keyword evidence="1" id="KW-0732">Signal</keyword>
<accession>A0A4C1VSN6</accession>
<keyword evidence="3" id="KW-1185">Reference proteome</keyword>
<feature type="signal peptide" evidence="1">
    <location>
        <begin position="1"/>
        <end position="22"/>
    </location>
</feature>
<protein>
    <recommendedName>
        <fullName evidence="4">Secreted protein</fullName>
    </recommendedName>
</protein>
<organism evidence="2 3">
    <name type="scientific">Eumeta variegata</name>
    <name type="common">Bagworm moth</name>
    <name type="synonym">Eumeta japonica</name>
    <dbReference type="NCBI Taxonomy" id="151549"/>
    <lineage>
        <taxon>Eukaryota</taxon>
        <taxon>Metazoa</taxon>
        <taxon>Ecdysozoa</taxon>
        <taxon>Arthropoda</taxon>
        <taxon>Hexapoda</taxon>
        <taxon>Insecta</taxon>
        <taxon>Pterygota</taxon>
        <taxon>Neoptera</taxon>
        <taxon>Endopterygota</taxon>
        <taxon>Lepidoptera</taxon>
        <taxon>Glossata</taxon>
        <taxon>Ditrysia</taxon>
        <taxon>Tineoidea</taxon>
        <taxon>Psychidae</taxon>
        <taxon>Oiketicinae</taxon>
        <taxon>Eumeta</taxon>
    </lineage>
</organism>
<feature type="chain" id="PRO_5020031560" description="Secreted protein" evidence="1">
    <location>
        <begin position="23"/>
        <end position="89"/>
    </location>
</feature>
<evidence type="ECO:0000256" key="1">
    <source>
        <dbReference type="SAM" id="SignalP"/>
    </source>
</evidence>
<dbReference type="Proteomes" id="UP000299102">
    <property type="component" value="Unassembled WGS sequence"/>
</dbReference>
<dbReference type="AlphaFoldDB" id="A0A4C1VSN6"/>